<name>A0A8S5Q3C3_9CAUD</name>
<organism evidence="2">
    <name type="scientific">Siphoviridae sp. ctLNL10</name>
    <dbReference type="NCBI Taxonomy" id="2825453"/>
    <lineage>
        <taxon>Viruses</taxon>
        <taxon>Duplodnaviria</taxon>
        <taxon>Heunggongvirae</taxon>
        <taxon>Uroviricota</taxon>
        <taxon>Caudoviricetes</taxon>
    </lineage>
</organism>
<sequence>MELKVNNFSVPSTITFNFEELKQELEEKAGFYTNLVYTDEQIKEAKADKASMNKLKKALNDERIRMEKEYMKPFTEFKAQVNEIIGIIDKPVNAIDTQIKAYEDKCRQDKQVAIEQYFAEIEKPEWLTLRVITDPKWLNASVTLKSVKAAIDEKVQQIIKDMEMLSKIPEFGFEATEVYKTTLNVNKAFDEANGMAEIARRKREREEAERLAAEKAAAEAAEKAALEATQVENEPEQAEVEPVQDEFIMPDFDNDMPFGEECIIPESGTYMTFKALLTTEDKTNLMQWMKDRMIQFEVLEMGE</sequence>
<proteinExistence type="predicted"/>
<feature type="coiled-coil region" evidence="1">
    <location>
        <begin position="42"/>
        <end position="69"/>
    </location>
</feature>
<evidence type="ECO:0000256" key="1">
    <source>
        <dbReference type="SAM" id="Coils"/>
    </source>
</evidence>
<accession>A0A8S5Q3C3</accession>
<evidence type="ECO:0008006" key="3">
    <source>
        <dbReference type="Google" id="ProtNLM"/>
    </source>
</evidence>
<dbReference type="EMBL" id="BK015570">
    <property type="protein sequence ID" value="DAE13806.1"/>
    <property type="molecule type" value="Genomic_DNA"/>
</dbReference>
<protein>
    <recommendedName>
        <fullName evidence="3">DUF1351 domain-containing protein</fullName>
    </recommendedName>
</protein>
<feature type="coiled-coil region" evidence="1">
    <location>
        <begin position="189"/>
        <end position="228"/>
    </location>
</feature>
<dbReference type="Pfam" id="PF07083">
    <property type="entry name" value="DUF1351"/>
    <property type="match status" value="1"/>
</dbReference>
<reference evidence="2" key="1">
    <citation type="journal article" date="2021" name="Proc. Natl. Acad. Sci. U.S.A.">
        <title>A Catalog of Tens of Thousands of Viruses from Human Metagenomes Reveals Hidden Associations with Chronic Diseases.</title>
        <authorList>
            <person name="Tisza M.J."/>
            <person name="Buck C.B."/>
        </authorList>
    </citation>
    <scope>NUCLEOTIDE SEQUENCE</scope>
    <source>
        <strain evidence="2">CtLNL10</strain>
    </source>
</reference>
<dbReference type="InterPro" id="IPR009785">
    <property type="entry name" value="Prophage_Lj928_Orf309"/>
</dbReference>
<keyword evidence="1" id="KW-0175">Coiled coil</keyword>
<evidence type="ECO:0000313" key="2">
    <source>
        <dbReference type="EMBL" id="DAE13806.1"/>
    </source>
</evidence>